<name>A0ABT2B917_9ACTN</name>
<evidence type="ECO:0008006" key="4">
    <source>
        <dbReference type="Google" id="ProtNLM"/>
    </source>
</evidence>
<reference evidence="2 3" key="1">
    <citation type="submission" date="2022-08" db="EMBL/GenBank/DDBJ databases">
        <authorList>
            <person name="Somphong A."/>
            <person name="Phongsopitanun W."/>
        </authorList>
    </citation>
    <scope>NUCLEOTIDE SEQUENCE [LARGE SCALE GENOMIC DNA]</scope>
    <source>
        <strain evidence="2 3">LP11</strain>
    </source>
</reference>
<feature type="transmembrane region" description="Helical" evidence="1">
    <location>
        <begin position="144"/>
        <end position="163"/>
    </location>
</feature>
<keyword evidence="3" id="KW-1185">Reference proteome</keyword>
<feature type="transmembrane region" description="Helical" evidence="1">
    <location>
        <begin position="66"/>
        <end position="83"/>
    </location>
</feature>
<feature type="transmembrane region" description="Helical" evidence="1">
    <location>
        <begin position="104"/>
        <end position="132"/>
    </location>
</feature>
<evidence type="ECO:0000313" key="3">
    <source>
        <dbReference type="Proteomes" id="UP001205612"/>
    </source>
</evidence>
<organism evidence="2 3">
    <name type="scientific">Streptomyces pyxinicus</name>
    <dbReference type="NCBI Taxonomy" id="2970331"/>
    <lineage>
        <taxon>Bacteria</taxon>
        <taxon>Bacillati</taxon>
        <taxon>Actinomycetota</taxon>
        <taxon>Actinomycetes</taxon>
        <taxon>Kitasatosporales</taxon>
        <taxon>Streptomycetaceae</taxon>
        <taxon>Streptomyces</taxon>
    </lineage>
</organism>
<feature type="transmembrane region" description="Helical" evidence="1">
    <location>
        <begin position="209"/>
        <end position="232"/>
    </location>
</feature>
<dbReference type="EMBL" id="JANUGP010000026">
    <property type="protein sequence ID" value="MCS0604925.1"/>
    <property type="molecule type" value="Genomic_DNA"/>
</dbReference>
<protein>
    <recommendedName>
        <fullName evidence="4">ABC transporter permease</fullName>
    </recommendedName>
</protein>
<proteinExistence type="predicted"/>
<feature type="transmembrane region" description="Helical" evidence="1">
    <location>
        <begin position="170"/>
        <end position="189"/>
    </location>
</feature>
<keyword evidence="1" id="KW-0812">Transmembrane</keyword>
<sequence length="448" mass="47498">MNGTATAYRTRTTRRSVRHPLRAEALRGFGPLAGAAVALSLVVALAGRARTWQGGWAETADTLHTILLVGIPLAAAAGCWQGGRERRRGTTELWETAARGPLSRLLVSALPVAFWVAAGYLLTVAGALLATWPYARGDHPHPALVPGSTTAMAAAALLGHLVGRLVPTRLAAPLLAMAGYVGLGAATVRSGSLSPLNPAATLADDVLPVWWQPLAMTVWTGGLALAAALAYAARRRTTAVLPLAAAVAAGALLVGTGDGLWHTDPLTRRQVCDTTTTPAVCVNARYARLLPQVRDALSGVTGKLAGVPGLPARWADRPGGPHTDEARLPMLTPLGWHFVRGRLIDPEQFAWEAVTELSGQGDCPYDEEPSDRAHRADDAVEAYLAPGRTRKYVDEIDARGDRAHRTDLRARLAARARLAGMGERERWAWLSAYFAARGRCDTKGVPAL</sequence>
<feature type="transmembrane region" description="Helical" evidence="1">
    <location>
        <begin position="239"/>
        <end position="261"/>
    </location>
</feature>
<keyword evidence="1" id="KW-0472">Membrane</keyword>
<gene>
    <name evidence="2" type="ORF">NX794_27475</name>
</gene>
<dbReference type="Proteomes" id="UP001205612">
    <property type="component" value="Unassembled WGS sequence"/>
</dbReference>
<evidence type="ECO:0000313" key="2">
    <source>
        <dbReference type="EMBL" id="MCS0604925.1"/>
    </source>
</evidence>
<comment type="caution">
    <text evidence="2">The sequence shown here is derived from an EMBL/GenBank/DDBJ whole genome shotgun (WGS) entry which is preliminary data.</text>
</comment>
<feature type="transmembrane region" description="Helical" evidence="1">
    <location>
        <begin position="25"/>
        <end position="46"/>
    </location>
</feature>
<dbReference type="RefSeq" id="WP_258781810.1">
    <property type="nucleotide sequence ID" value="NZ_JANUGP010000026.1"/>
</dbReference>
<keyword evidence="1" id="KW-1133">Transmembrane helix</keyword>
<evidence type="ECO:0000256" key="1">
    <source>
        <dbReference type="SAM" id="Phobius"/>
    </source>
</evidence>
<accession>A0ABT2B917</accession>